<keyword evidence="4" id="KW-0378">Hydrolase</keyword>
<dbReference type="Pfam" id="PF13041">
    <property type="entry name" value="PPR_2"/>
    <property type="match status" value="3"/>
</dbReference>
<protein>
    <submittedName>
        <fullName evidence="4">Pentatricopeptide repeat-containing protein</fullName>
        <ecNumber evidence="4">3.6.1.-</ecNumber>
    </submittedName>
</protein>
<evidence type="ECO:0000256" key="1">
    <source>
        <dbReference type="ARBA" id="ARBA00022737"/>
    </source>
</evidence>
<evidence type="ECO:0000256" key="2">
    <source>
        <dbReference type="PROSITE-ProRule" id="PRU00708"/>
    </source>
</evidence>
<dbReference type="PANTHER" id="PTHR47926:SF436">
    <property type="entry name" value="PENTATRICOPEPTIDE REPEAT-CONTAINING PROTEIN ELI1, CHLOROPLASTIC-LIKE ISOFORM X2"/>
    <property type="match status" value="1"/>
</dbReference>
<dbReference type="EC" id="3.6.1.-" evidence="4"/>
<name>A0A2I0A1F0_9ASPA</name>
<keyword evidence="5" id="KW-1185">Reference proteome</keyword>
<dbReference type="InterPro" id="IPR011990">
    <property type="entry name" value="TPR-like_helical_dom_sf"/>
</dbReference>
<evidence type="ECO:0000313" key="5">
    <source>
        <dbReference type="Proteomes" id="UP000236161"/>
    </source>
</evidence>
<dbReference type="GO" id="GO:0009451">
    <property type="term" value="P:RNA modification"/>
    <property type="evidence" value="ECO:0007669"/>
    <property type="project" value="InterPro"/>
</dbReference>
<dbReference type="Pfam" id="PF20431">
    <property type="entry name" value="E_motif"/>
    <property type="match status" value="1"/>
</dbReference>
<accession>A0A2I0A1F0</accession>
<dbReference type="GO" id="GO:0003723">
    <property type="term" value="F:RNA binding"/>
    <property type="evidence" value="ECO:0007669"/>
    <property type="project" value="InterPro"/>
</dbReference>
<dbReference type="Proteomes" id="UP000236161">
    <property type="component" value="Unassembled WGS sequence"/>
</dbReference>
<feature type="repeat" description="PPR" evidence="2">
    <location>
        <begin position="531"/>
        <end position="565"/>
    </location>
</feature>
<dbReference type="OrthoDB" id="731539at2759"/>
<dbReference type="Pfam" id="PF14432">
    <property type="entry name" value="DYW_deaminase"/>
    <property type="match status" value="1"/>
</dbReference>
<feature type="repeat" description="PPR" evidence="2">
    <location>
        <begin position="196"/>
        <end position="230"/>
    </location>
</feature>
<proteinExistence type="predicted"/>
<dbReference type="InterPro" id="IPR046960">
    <property type="entry name" value="PPR_At4g14850-like_plant"/>
</dbReference>
<dbReference type="FunFam" id="1.25.40.10:FF:001238">
    <property type="entry name" value="Pentatricopeptide repeat-containing protein At3g22690"/>
    <property type="match status" value="1"/>
</dbReference>
<evidence type="ECO:0000313" key="4">
    <source>
        <dbReference type="EMBL" id="PKA49371.1"/>
    </source>
</evidence>
<dbReference type="Pfam" id="PF01535">
    <property type="entry name" value="PPR"/>
    <property type="match status" value="6"/>
</dbReference>
<gene>
    <name evidence="4" type="primary">PCMP-H56</name>
    <name evidence="4" type="ORF">AXF42_Ash014273</name>
</gene>
<feature type="domain" description="DYW" evidence="3">
    <location>
        <begin position="746"/>
        <end position="838"/>
    </location>
</feature>
<dbReference type="GO" id="GO:0016787">
    <property type="term" value="F:hydrolase activity"/>
    <property type="evidence" value="ECO:0007669"/>
    <property type="project" value="UniProtKB-KW"/>
</dbReference>
<dbReference type="STRING" id="1088818.A0A2I0A1F0"/>
<dbReference type="InterPro" id="IPR002885">
    <property type="entry name" value="PPR_rpt"/>
</dbReference>
<dbReference type="NCBIfam" id="TIGR00756">
    <property type="entry name" value="PPR"/>
    <property type="match status" value="7"/>
</dbReference>
<feature type="repeat" description="PPR" evidence="2">
    <location>
        <begin position="399"/>
        <end position="429"/>
    </location>
</feature>
<dbReference type="EMBL" id="KZ452039">
    <property type="protein sequence ID" value="PKA49371.1"/>
    <property type="molecule type" value="Genomic_DNA"/>
</dbReference>
<dbReference type="FunFam" id="1.25.40.10:FF:000344">
    <property type="entry name" value="Pentatricopeptide repeat-containing protein"/>
    <property type="match status" value="1"/>
</dbReference>
<reference evidence="4 5" key="1">
    <citation type="journal article" date="2017" name="Nature">
        <title>The Apostasia genome and the evolution of orchids.</title>
        <authorList>
            <person name="Zhang G.Q."/>
            <person name="Liu K.W."/>
            <person name="Li Z."/>
            <person name="Lohaus R."/>
            <person name="Hsiao Y.Y."/>
            <person name="Niu S.C."/>
            <person name="Wang J.Y."/>
            <person name="Lin Y.C."/>
            <person name="Xu Q."/>
            <person name="Chen L.J."/>
            <person name="Yoshida K."/>
            <person name="Fujiwara S."/>
            <person name="Wang Z.W."/>
            <person name="Zhang Y.Q."/>
            <person name="Mitsuda N."/>
            <person name="Wang M."/>
            <person name="Liu G.H."/>
            <person name="Pecoraro L."/>
            <person name="Huang H.X."/>
            <person name="Xiao X.J."/>
            <person name="Lin M."/>
            <person name="Wu X.Y."/>
            <person name="Wu W.L."/>
            <person name="Chen Y.Y."/>
            <person name="Chang S.B."/>
            <person name="Sakamoto S."/>
            <person name="Ohme-Takagi M."/>
            <person name="Yagi M."/>
            <person name="Zeng S.J."/>
            <person name="Shen C.Y."/>
            <person name="Yeh C.M."/>
            <person name="Luo Y.B."/>
            <person name="Tsai W.C."/>
            <person name="Van de Peer Y."/>
            <person name="Liu Z.J."/>
        </authorList>
    </citation>
    <scope>NUCLEOTIDE SEQUENCE [LARGE SCALE GENOMIC DNA]</scope>
    <source>
        <strain evidence="5">cv. Shenzhen</strain>
        <tissue evidence="4">Stem</tissue>
    </source>
</reference>
<feature type="repeat" description="PPR" evidence="2">
    <location>
        <begin position="430"/>
        <end position="464"/>
    </location>
</feature>
<dbReference type="InterPro" id="IPR046848">
    <property type="entry name" value="E_motif"/>
</dbReference>
<organism evidence="4 5">
    <name type="scientific">Apostasia shenzhenica</name>
    <dbReference type="NCBI Taxonomy" id="1088818"/>
    <lineage>
        <taxon>Eukaryota</taxon>
        <taxon>Viridiplantae</taxon>
        <taxon>Streptophyta</taxon>
        <taxon>Embryophyta</taxon>
        <taxon>Tracheophyta</taxon>
        <taxon>Spermatophyta</taxon>
        <taxon>Magnoliopsida</taxon>
        <taxon>Liliopsida</taxon>
        <taxon>Asparagales</taxon>
        <taxon>Orchidaceae</taxon>
        <taxon>Apostasioideae</taxon>
        <taxon>Apostasia</taxon>
    </lineage>
</organism>
<feature type="repeat" description="PPR" evidence="2">
    <location>
        <begin position="298"/>
        <end position="332"/>
    </location>
</feature>
<sequence length="838" mass="93080">MAVTSTAPHTLPPPDILSFSHQTKTLINILKLSKNIEEIKRIHGQMTRISLPEFPSFSSNLVSAYSRAATAESLHYAIRAFQLLDEEQKRILFLWNSVIRGLSSAGFLDEAIDFFVQMICDGLLPDRFSFPPLLAACTKALAVHEGTQLHGILFKIGSYGDLKDDIFTQNSLIHFYADQGDLNSAQKLFDNMPVRNVVSWTSLIDGYARGDDPSKALSLFDDMVEENVVAPNSVTIACVVSACGKLQDLESGERLFSYAVDSGIEFSISLANTFVDMYMKCGAIEIGERLFLESIDRNVVLWNTMLSNYARRGMAEKAIALFNEMLVEGQRPDRVTIVAAASATAQLGEAMAGRRFHGYILRNSLDCWHDVSNSIIDMYMKSGEPDKALLIFNQMADKSVVSWNTLIAGFIRNADLSSAWRYFEAMPCRDIVSWNTMIGGLVQESLFEDAILLFREMQSSGTQPDRVTMVSIASGCSYLGALDLAKWTYTYIRKKKVHTDMKLNTALVDMFARCGDTRSSMKVFDEMPSRDVSAWSAAIGAMAVEGDGRRALQLFSDMVRGGVKPDSVVFVGVLTACSHGGLVEEGRKLFQSMAEDYGFAPQVVHYGCMVDLLGRAGLLGEARALIESMPMEPNDVVWGALLAASCVHGDLEQGEFAVKKVIELAPDRSGMYVLMSNMYASAGRWKDVAEMRLSLKDKGVKKLPGSTLIEIDGGIHEFTSGDDSHPQMKLIEEMLKEMGVDLSLNGYIPSFDDVLLDVDDKEKEYFLSRHSEKMAVAFGLINMSKGVPIRVVKNLRICRDCHSFVKVVSAIYGREITVRDNNRFHHFVQGRCSCMDYW</sequence>
<dbReference type="PROSITE" id="PS51375">
    <property type="entry name" value="PPR"/>
    <property type="match status" value="7"/>
</dbReference>
<dbReference type="PANTHER" id="PTHR47926">
    <property type="entry name" value="PENTATRICOPEPTIDE REPEAT-CONTAINING PROTEIN"/>
    <property type="match status" value="1"/>
</dbReference>
<dbReference type="AlphaFoldDB" id="A0A2I0A1F0"/>
<feature type="repeat" description="PPR" evidence="2">
    <location>
        <begin position="165"/>
        <end position="195"/>
    </location>
</feature>
<feature type="repeat" description="PPR" evidence="2">
    <location>
        <begin position="91"/>
        <end position="125"/>
    </location>
</feature>
<keyword evidence="1" id="KW-0677">Repeat</keyword>
<dbReference type="FunFam" id="1.25.40.10:FF:000436">
    <property type="entry name" value="Pentatricopeptide repeat-containing protein At5g39350 family"/>
    <property type="match status" value="1"/>
</dbReference>
<dbReference type="InterPro" id="IPR032867">
    <property type="entry name" value="DYW_dom"/>
</dbReference>
<dbReference type="GO" id="GO:0008270">
    <property type="term" value="F:zinc ion binding"/>
    <property type="evidence" value="ECO:0007669"/>
    <property type="project" value="InterPro"/>
</dbReference>
<evidence type="ECO:0000259" key="3">
    <source>
        <dbReference type="Pfam" id="PF14432"/>
    </source>
</evidence>
<dbReference type="FunFam" id="1.25.40.10:FF:000184">
    <property type="entry name" value="Pentatricopeptide repeat-containing protein, chloroplastic"/>
    <property type="match status" value="1"/>
</dbReference>
<dbReference type="Gene3D" id="1.25.40.10">
    <property type="entry name" value="Tetratricopeptide repeat domain"/>
    <property type="match status" value="5"/>
</dbReference>